<dbReference type="Gene3D" id="2.80.10.50">
    <property type="match status" value="1"/>
</dbReference>
<dbReference type="InterPro" id="IPR036300">
    <property type="entry name" value="MIR_dom_sf"/>
</dbReference>
<sequence>MYGFDKMKDNLPEEEEYGSQTRKNQSGNQARGQRDNQTEESAYGSRQPQPSSYGSSQNQQQGSGYGAQQGSGYGAQQGSGYGSNQGQSQGQNKPSQGYGAQQSSGYGSNQAQSQGQNKPSQGYGAPQASSYGSNQAQSQGQNKPSQSYGTPQASGYGAQQASGYGSSQPQGQTKPSQGHGTPQASAYGSNQQSEYGSATGGKKTNVQTPEAPAQGTNWKKNAGIAAGALAAAAVNMISGRPQSGVIPNGQRVAIRHVQTGKYLASGGNIISDESHQELAYAKDNRDENCWWQIVPLSIDRTPSGDPLTFGTQVRFYNIKTQTYLHSHPTFRSPVSGQGEVTSFGSAQHSDTNDNWVVERYPDVAQNQQWSADAQLALKHSNTARYLHSHNECLNNRNQEVTCYEDHNDDNNKWAFEF</sequence>
<evidence type="ECO:0000256" key="2">
    <source>
        <dbReference type="ARBA" id="ARBA00022737"/>
    </source>
</evidence>
<feature type="domain" description="MIR" evidence="4">
    <location>
        <begin position="243"/>
        <end position="296"/>
    </location>
</feature>
<dbReference type="InterPro" id="IPR016093">
    <property type="entry name" value="MIR_motif"/>
</dbReference>
<keyword evidence="6" id="KW-1185">Reference proteome</keyword>
<feature type="region of interest" description="Disordered" evidence="3">
    <location>
        <begin position="1"/>
        <end position="217"/>
    </location>
</feature>
<gene>
    <name evidence="5" type="ORF">BB558_006596</name>
</gene>
<evidence type="ECO:0000256" key="1">
    <source>
        <dbReference type="ARBA" id="ARBA00022729"/>
    </source>
</evidence>
<keyword evidence="2" id="KW-0677">Repeat</keyword>
<feature type="compositionally biased region" description="Polar residues" evidence="3">
    <location>
        <begin position="18"/>
        <end position="31"/>
    </location>
</feature>
<evidence type="ECO:0000313" key="6">
    <source>
        <dbReference type="Proteomes" id="UP000245591"/>
    </source>
</evidence>
<feature type="domain" description="MIR" evidence="4">
    <location>
        <begin position="364"/>
        <end position="417"/>
    </location>
</feature>
<accession>A0A2U1IXA5</accession>
<name>A0A2U1IXA5_SMIAN</name>
<protein>
    <recommendedName>
        <fullName evidence="4">MIR domain-containing protein</fullName>
    </recommendedName>
</protein>
<dbReference type="Pfam" id="PF02815">
    <property type="entry name" value="MIR"/>
    <property type="match status" value="1"/>
</dbReference>
<feature type="compositionally biased region" description="Polar residues" evidence="3">
    <location>
        <begin position="127"/>
        <end position="217"/>
    </location>
</feature>
<evidence type="ECO:0000256" key="3">
    <source>
        <dbReference type="SAM" id="MobiDB-lite"/>
    </source>
</evidence>
<dbReference type="Proteomes" id="UP000245591">
    <property type="component" value="Unassembled WGS sequence"/>
</dbReference>
<keyword evidence="1" id="KW-0732">Signal</keyword>
<dbReference type="SUPFAM" id="SSF82109">
    <property type="entry name" value="MIR domain"/>
    <property type="match status" value="1"/>
</dbReference>
<reference evidence="5 6" key="1">
    <citation type="journal article" date="2018" name="MBio">
        <title>Comparative Genomics Reveals the Core Gene Toolbox for the Fungus-Insect Symbiosis.</title>
        <authorList>
            <person name="Wang Y."/>
            <person name="Stata M."/>
            <person name="Wang W."/>
            <person name="Stajich J.E."/>
            <person name="White M.M."/>
            <person name="Moncalvo J.M."/>
        </authorList>
    </citation>
    <scope>NUCLEOTIDE SEQUENCE [LARGE SCALE GENOMIC DNA]</scope>
    <source>
        <strain evidence="5 6">AUS-126-30</strain>
    </source>
</reference>
<feature type="domain" description="MIR" evidence="4">
    <location>
        <begin position="304"/>
        <end position="360"/>
    </location>
</feature>
<proteinExistence type="predicted"/>
<dbReference type="EMBL" id="MBFU01000825">
    <property type="protein sequence ID" value="PVZ97441.1"/>
    <property type="molecule type" value="Genomic_DNA"/>
</dbReference>
<dbReference type="AlphaFoldDB" id="A0A2U1IXA5"/>
<dbReference type="PROSITE" id="PS50919">
    <property type="entry name" value="MIR"/>
    <property type="match status" value="3"/>
</dbReference>
<organism evidence="5 6">
    <name type="scientific">Smittium angustum</name>
    <dbReference type="NCBI Taxonomy" id="133377"/>
    <lineage>
        <taxon>Eukaryota</taxon>
        <taxon>Fungi</taxon>
        <taxon>Fungi incertae sedis</taxon>
        <taxon>Zoopagomycota</taxon>
        <taxon>Kickxellomycotina</taxon>
        <taxon>Harpellomycetes</taxon>
        <taxon>Harpellales</taxon>
        <taxon>Legeriomycetaceae</taxon>
        <taxon>Smittium</taxon>
    </lineage>
</organism>
<dbReference type="CDD" id="cd23263">
    <property type="entry name" value="beta-trefoil_MIR"/>
    <property type="match status" value="1"/>
</dbReference>
<feature type="compositionally biased region" description="Low complexity" evidence="3">
    <location>
        <begin position="44"/>
        <end position="62"/>
    </location>
</feature>
<feature type="compositionally biased region" description="Gly residues" evidence="3">
    <location>
        <begin position="63"/>
        <end position="83"/>
    </location>
</feature>
<evidence type="ECO:0000313" key="5">
    <source>
        <dbReference type="EMBL" id="PVZ97441.1"/>
    </source>
</evidence>
<feature type="compositionally biased region" description="Basic and acidic residues" evidence="3">
    <location>
        <begin position="1"/>
        <end position="11"/>
    </location>
</feature>
<comment type="caution">
    <text evidence="5">The sequence shown here is derived from an EMBL/GenBank/DDBJ whole genome shotgun (WGS) entry which is preliminary data.</text>
</comment>
<feature type="compositionally biased region" description="Low complexity" evidence="3">
    <location>
        <begin position="84"/>
        <end position="117"/>
    </location>
</feature>
<evidence type="ECO:0000259" key="4">
    <source>
        <dbReference type="PROSITE" id="PS50919"/>
    </source>
</evidence>
<dbReference type="PANTHER" id="PTHR46809:SF2">
    <property type="entry name" value="GH21273P"/>
    <property type="match status" value="1"/>
</dbReference>
<dbReference type="SMART" id="SM00472">
    <property type="entry name" value="MIR"/>
    <property type="match status" value="3"/>
</dbReference>
<dbReference type="PANTHER" id="PTHR46809">
    <property type="entry name" value="STROMAL CELL-DERIVED FACTOR 2-LIKE PROTEIN"/>
    <property type="match status" value="1"/>
</dbReference>